<feature type="region of interest" description="Disordered" evidence="1">
    <location>
        <begin position="1"/>
        <end position="28"/>
    </location>
</feature>
<evidence type="ECO:0000313" key="3">
    <source>
        <dbReference type="Proteomes" id="UP000016931"/>
    </source>
</evidence>
<keyword evidence="3" id="KW-1185">Reference proteome</keyword>
<feature type="compositionally biased region" description="Basic and acidic residues" evidence="1">
    <location>
        <begin position="81"/>
        <end position="97"/>
    </location>
</feature>
<protein>
    <submittedName>
        <fullName evidence="2">Uncharacterized protein</fullName>
    </submittedName>
</protein>
<evidence type="ECO:0000313" key="2">
    <source>
        <dbReference type="EMBL" id="EMF09570.1"/>
    </source>
</evidence>
<dbReference type="GeneID" id="27907126"/>
<proteinExistence type="predicted"/>
<name>N1QDM0_SPHMS</name>
<sequence>MLRDQALHRPRVIKQRSSEARRASYLRQREGFVPGSDAVVLETSTAVRETSPDPPDHADFSKMDIPKRTSSTMCTSNLPRISRDLKTLTRTVSKEHGTLSQSVRRRRPSLPFQSPVKQSTDSHTH</sequence>
<evidence type="ECO:0000256" key="1">
    <source>
        <dbReference type="SAM" id="MobiDB-lite"/>
    </source>
</evidence>
<feature type="compositionally biased region" description="Basic and acidic residues" evidence="1">
    <location>
        <begin position="16"/>
        <end position="28"/>
    </location>
</feature>
<dbReference type="AlphaFoldDB" id="N1QDM0"/>
<feature type="compositionally biased region" description="Basic and acidic residues" evidence="1">
    <location>
        <begin position="50"/>
        <end position="67"/>
    </location>
</feature>
<reference evidence="2 3" key="1">
    <citation type="journal article" date="2012" name="PLoS Pathog.">
        <title>Diverse lifestyles and strategies of plant pathogenesis encoded in the genomes of eighteen Dothideomycetes fungi.</title>
        <authorList>
            <person name="Ohm R.A."/>
            <person name="Feau N."/>
            <person name="Henrissat B."/>
            <person name="Schoch C.L."/>
            <person name="Horwitz B.A."/>
            <person name="Barry K.W."/>
            <person name="Condon B.J."/>
            <person name="Copeland A.C."/>
            <person name="Dhillon B."/>
            <person name="Glaser F."/>
            <person name="Hesse C.N."/>
            <person name="Kosti I."/>
            <person name="LaButti K."/>
            <person name="Lindquist E.A."/>
            <person name="Lucas S."/>
            <person name="Salamov A.A."/>
            <person name="Bradshaw R.E."/>
            <person name="Ciuffetti L."/>
            <person name="Hamelin R.C."/>
            <person name="Kema G.H.J."/>
            <person name="Lawrence C."/>
            <person name="Scott J.A."/>
            <person name="Spatafora J.W."/>
            <person name="Turgeon B.G."/>
            <person name="de Wit P.J.G.M."/>
            <person name="Zhong S."/>
            <person name="Goodwin S.B."/>
            <person name="Grigoriev I.V."/>
        </authorList>
    </citation>
    <scope>NUCLEOTIDE SEQUENCE [LARGE SCALE GENOMIC DNA]</scope>
    <source>
        <strain evidence="2 3">SO2202</strain>
    </source>
</reference>
<dbReference type="eggNOG" id="ENOG502RM52">
    <property type="taxonomic scope" value="Eukaryota"/>
</dbReference>
<dbReference type="HOGENOM" id="CLU_1994033_0_0_1"/>
<feature type="region of interest" description="Disordered" evidence="1">
    <location>
        <begin position="45"/>
        <end position="125"/>
    </location>
</feature>
<gene>
    <name evidence="2" type="ORF">SEPMUDRAFT_72382</name>
</gene>
<dbReference type="EMBL" id="KB456269">
    <property type="protein sequence ID" value="EMF09570.1"/>
    <property type="molecule type" value="Genomic_DNA"/>
</dbReference>
<accession>N1QDM0</accession>
<dbReference type="Proteomes" id="UP000016931">
    <property type="component" value="Unassembled WGS sequence"/>
</dbReference>
<dbReference type="RefSeq" id="XP_016757691.1">
    <property type="nucleotide sequence ID" value="XM_016909989.1"/>
</dbReference>
<dbReference type="OrthoDB" id="3880925at2759"/>
<feature type="compositionally biased region" description="Polar residues" evidence="1">
    <location>
        <begin position="68"/>
        <end position="79"/>
    </location>
</feature>
<organism evidence="2 3">
    <name type="scientific">Sphaerulina musiva (strain SO2202)</name>
    <name type="common">Poplar stem canker fungus</name>
    <name type="synonym">Septoria musiva</name>
    <dbReference type="NCBI Taxonomy" id="692275"/>
    <lineage>
        <taxon>Eukaryota</taxon>
        <taxon>Fungi</taxon>
        <taxon>Dikarya</taxon>
        <taxon>Ascomycota</taxon>
        <taxon>Pezizomycotina</taxon>
        <taxon>Dothideomycetes</taxon>
        <taxon>Dothideomycetidae</taxon>
        <taxon>Mycosphaerellales</taxon>
        <taxon>Mycosphaerellaceae</taxon>
        <taxon>Sphaerulina</taxon>
    </lineage>
</organism>